<evidence type="ECO:0000313" key="2">
    <source>
        <dbReference type="EMBL" id="CEM45767.1"/>
    </source>
</evidence>
<dbReference type="VEuPathDB" id="CryptoDB:Cvel_29481"/>
<feature type="coiled-coil region" evidence="1">
    <location>
        <begin position="103"/>
        <end position="130"/>
    </location>
</feature>
<name>A0A0G4HNF1_9ALVE</name>
<dbReference type="AlphaFoldDB" id="A0A0G4HNF1"/>
<evidence type="ECO:0000256" key="1">
    <source>
        <dbReference type="SAM" id="Coils"/>
    </source>
</evidence>
<protein>
    <submittedName>
        <fullName evidence="2">Uncharacterized protein</fullName>
    </submittedName>
</protein>
<gene>
    <name evidence="2" type="ORF">Cvel_29481</name>
</gene>
<dbReference type="EMBL" id="CDMZ01003275">
    <property type="protein sequence ID" value="CEM45767.1"/>
    <property type="molecule type" value="Genomic_DNA"/>
</dbReference>
<sequence>MLQTVSSALKEAQLKGCWGLLLTLCENVGGNRWIVYDVKTGEFWYQWGDGGGRETFFCGPDIWRLTHLTTKSIWARLTGIEGDEFSSARSRLEEKTRTLAKKFKDCKGKEAELQLEYEELVREVTELKIQSCWQKTRFHRQKLMSAAVSLVETLKREAESRLPIERTRSVLDDLLCVKGLFSTILWMFCVRFLLPHAESTLLRLEAETSTQRAVLSEVWRFENECRTVAAEILTLWVNENKRLACLLLSRCVAFQRGVRFFFVSAAERLKDKTDLKRDTKMIATVDALTRFLRTAMVCREVVEGFNASEGLGGKGKAQVDFAPWFRALFWHFRDMEDQKKGGRLVVSLWGGAVRKIEAFGMMGAVRKAERDAFASADAAADARSLCESALYDPVYRNTHFMNTRLNLMWKMKAIEMSIRNRKLSRQMERGKERKKTLGVLREMEREWETAGQVECDETLGAEEENEDKQVQHLYLALLILYLEAPSPQKIPSLSLHSLNSERSYAQRCLWEWFACCPCERKTVEGDHKKDSRAPIRVGKRNSDSKAFFSSSADCHVSPPLLSDMCLSSLSDFLRDHILSFSHAGVALDYSYTSAERNQGDRAESSMICVPSSSSVYSLDCSSSSDSLVGSIICFFLFFLFSPLPSQYWCGFLSRPFLLQAGIVPQTRRCPSRSSSLSPSLSLSFCWIFCTEPAGRGGRFGVRV</sequence>
<proteinExistence type="predicted"/>
<keyword evidence="1" id="KW-0175">Coiled coil</keyword>
<organism evidence="2">
    <name type="scientific">Chromera velia CCMP2878</name>
    <dbReference type="NCBI Taxonomy" id="1169474"/>
    <lineage>
        <taxon>Eukaryota</taxon>
        <taxon>Sar</taxon>
        <taxon>Alveolata</taxon>
        <taxon>Colpodellida</taxon>
        <taxon>Chromeraceae</taxon>
        <taxon>Chromera</taxon>
    </lineage>
</organism>
<dbReference type="PhylomeDB" id="A0A0G4HNF1"/>
<reference evidence="2" key="1">
    <citation type="submission" date="2014-11" db="EMBL/GenBank/DDBJ databases">
        <authorList>
            <person name="Otto D Thomas"/>
            <person name="Naeem Raeece"/>
        </authorList>
    </citation>
    <scope>NUCLEOTIDE SEQUENCE</scope>
</reference>
<accession>A0A0G4HNF1</accession>